<name>A0AAD4MRV0_9BILA</name>
<proteinExistence type="predicted"/>
<dbReference type="EMBL" id="JAKKPZ010000173">
    <property type="protein sequence ID" value="KAI1699628.1"/>
    <property type="molecule type" value="Genomic_DNA"/>
</dbReference>
<sequence>MIVIEEDTHGHIANVYGNYYTRSVFMPITNARTSPKGKVPLNIAIVVVIEGNSDDYELAIRTVQCYSMYHSYPFFLMNLSTNITLSKACSQDDFMFRRHCALATLLQDNPHVDYALFIDADMAVINPNHLLEEYIARHTAGNLDLIFSDRIFTNEIMAGSYFAKNTEYSRNFLLDWANYFYNLPNSFHGTDNGAIHSLFLDRFCRDCENHWVKLCKRLWHTSQDYNGLSLYTSCVRYVLGDRSLLKDVRGGGQIIILIEYVDFWVRDGWLTENQWSGRDFLLHGWQKRRRDKVVFGRWHSPLVINDQSNDTSIFDEGRCTPGNSNAYLNWPYKDTFIKSDDFISRLISQKFLRARDKYASELETLLHYGLPP</sequence>
<reference evidence="1" key="1">
    <citation type="submission" date="2022-01" db="EMBL/GenBank/DDBJ databases">
        <title>Genome Sequence Resource for Two Populations of Ditylenchus destructor, the Migratory Endoparasitic Phytonematode.</title>
        <authorList>
            <person name="Zhang H."/>
            <person name="Lin R."/>
            <person name="Xie B."/>
        </authorList>
    </citation>
    <scope>NUCLEOTIDE SEQUENCE</scope>
    <source>
        <strain evidence="1">BazhouSP</strain>
    </source>
</reference>
<keyword evidence="2" id="KW-1185">Reference proteome</keyword>
<gene>
    <name evidence="1" type="ORF">DdX_17227</name>
</gene>
<evidence type="ECO:0000313" key="2">
    <source>
        <dbReference type="Proteomes" id="UP001201812"/>
    </source>
</evidence>
<dbReference type="InterPro" id="IPR029044">
    <property type="entry name" value="Nucleotide-diphossugar_trans"/>
</dbReference>
<dbReference type="PANTHER" id="PTHR31562">
    <property type="entry name" value="PROTEIN CBG18972"/>
    <property type="match status" value="1"/>
</dbReference>
<protein>
    <submittedName>
        <fullName evidence="1">Uncharacterized protein</fullName>
    </submittedName>
</protein>
<comment type="caution">
    <text evidence="1">The sequence shown here is derived from an EMBL/GenBank/DDBJ whole genome shotgun (WGS) entry which is preliminary data.</text>
</comment>
<dbReference type="Proteomes" id="UP001201812">
    <property type="component" value="Unassembled WGS sequence"/>
</dbReference>
<organism evidence="1 2">
    <name type="scientific">Ditylenchus destructor</name>
    <dbReference type="NCBI Taxonomy" id="166010"/>
    <lineage>
        <taxon>Eukaryota</taxon>
        <taxon>Metazoa</taxon>
        <taxon>Ecdysozoa</taxon>
        <taxon>Nematoda</taxon>
        <taxon>Chromadorea</taxon>
        <taxon>Rhabditida</taxon>
        <taxon>Tylenchina</taxon>
        <taxon>Tylenchomorpha</taxon>
        <taxon>Sphaerularioidea</taxon>
        <taxon>Anguinidae</taxon>
        <taxon>Anguininae</taxon>
        <taxon>Ditylenchus</taxon>
    </lineage>
</organism>
<dbReference type="Pfam" id="PF03314">
    <property type="entry name" value="DUF273"/>
    <property type="match status" value="1"/>
</dbReference>
<accession>A0AAD4MRV0</accession>
<dbReference type="SUPFAM" id="SSF53448">
    <property type="entry name" value="Nucleotide-diphospho-sugar transferases"/>
    <property type="match status" value="1"/>
</dbReference>
<dbReference type="InterPro" id="IPR004988">
    <property type="entry name" value="DUF273"/>
</dbReference>
<dbReference type="PANTHER" id="PTHR31562:SF2">
    <property type="entry name" value="NUCLEOTIDE-DIPHOSPHO-SUGAR TRANSFERASE"/>
    <property type="match status" value="1"/>
</dbReference>
<evidence type="ECO:0000313" key="1">
    <source>
        <dbReference type="EMBL" id="KAI1699628.1"/>
    </source>
</evidence>
<dbReference type="AlphaFoldDB" id="A0AAD4MRV0"/>
<dbReference type="Gene3D" id="3.90.550.10">
    <property type="entry name" value="Spore Coat Polysaccharide Biosynthesis Protein SpsA, Chain A"/>
    <property type="match status" value="1"/>
</dbReference>